<keyword evidence="3 6" id="KW-0812">Transmembrane</keyword>
<dbReference type="GO" id="GO:0015093">
    <property type="term" value="F:ferrous iron transmembrane transporter activity"/>
    <property type="evidence" value="ECO:0007669"/>
    <property type="project" value="TreeGrafter"/>
</dbReference>
<proteinExistence type="inferred from homology"/>
<feature type="transmembrane region" description="Helical" evidence="6">
    <location>
        <begin position="147"/>
        <end position="172"/>
    </location>
</feature>
<dbReference type="PANTHER" id="PTHR31632:SF2">
    <property type="entry name" value="PLASMA MEMBRANE IRON PERMEASE"/>
    <property type="match status" value="1"/>
</dbReference>
<feature type="transmembrane region" description="Helical" evidence="6">
    <location>
        <begin position="380"/>
        <end position="399"/>
    </location>
</feature>
<feature type="transmembrane region" description="Helical" evidence="6">
    <location>
        <begin position="328"/>
        <end position="345"/>
    </location>
</feature>
<evidence type="ECO:0000313" key="8">
    <source>
        <dbReference type="Proteomes" id="UP000197032"/>
    </source>
</evidence>
<evidence type="ECO:0000256" key="3">
    <source>
        <dbReference type="ARBA" id="ARBA00022692"/>
    </source>
</evidence>
<organism evidence="7 8">
    <name type="scientific">Calderihabitans maritimus</name>
    <dbReference type="NCBI Taxonomy" id="1246530"/>
    <lineage>
        <taxon>Bacteria</taxon>
        <taxon>Bacillati</taxon>
        <taxon>Bacillota</taxon>
        <taxon>Clostridia</taxon>
        <taxon>Neomoorellales</taxon>
        <taxon>Calderihabitantaceae</taxon>
        <taxon>Calderihabitans</taxon>
    </lineage>
</organism>
<evidence type="ECO:0000256" key="1">
    <source>
        <dbReference type="ARBA" id="ARBA00004141"/>
    </source>
</evidence>
<keyword evidence="8" id="KW-1185">Reference proteome</keyword>
<evidence type="ECO:0000256" key="6">
    <source>
        <dbReference type="SAM" id="Phobius"/>
    </source>
</evidence>
<feature type="transmembrane region" description="Helical" evidence="6">
    <location>
        <begin position="184"/>
        <end position="206"/>
    </location>
</feature>
<sequence>MHCFGENRLQVSIPFAKAVSLALVLILLLGQTAMAARSWDKVVADIEELLNQSLAVYQQGNVQGAKKLVDEAYFGPFEGEEMEQAIRLNISSRRAYEIEYAFTEVKKMMDQNIKPDEVKQAIEELVAMLEEDASLLQEEASGPVSTFLYSLGIIVREGFEAILIMGAIIAYLVKTGNEDKVKTIYGSALTAIGASVLTALAIKFVFKISGASQEILEGVTMLLAMAVLFMVSYWLISKVEAEKWQAYIEGKVKASLTKGSSLALWFASFLAVYREGAETVLFYQALLSGEEGNHLGMIISGFVLGCLILAIVFYIVRYGSVRLPLKPFFIGTSALMYYLAFVFAGEGVRELQEGGVLGITSVNGLPAIGFLGIYPTWEGLSLQLLLVIAALGGIIYHYFTSRKAAEKTSFRR</sequence>
<comment type="caution">
    <text evidence="7">The sequence shown here is derived from an EMBL/GenBank/DDBJ whole genome shotgun (WGS) entry which is preliminary data.</text>
</comment>
<reference evidence="8" key="1">
    <citation type="journal article" date="2017" name="Appl. Environ. Microbiol.">
        <title>Genomic analysis of Calderihabitans maritimus KKC1, a thermophilic hydrogenogenic carboxydotrophic bacterium isolated from marine sediment.</title>
        <authorList>
            <person name="Omae K."/>
            <person name="Yoneda Y."/>
            <person name="Fukuyama Y."/>
            <person name="Yoshida T."/>
            <person name="Sako Y."/>
        </authorList>
    </citation>
    <scope>NUCLEOTIDE SEQUENCE [LARGE SCALE GENOMIC DNA]</scope>
    <source>
        <strain evidence="8">KKC1</strain>
    </source>
</reference>
<protein>
    <recommendedName>
        <fullName evidence="9">Iron permease FTR1</fullName>
    </recommendedName>
</protein>
<feature type="transmembrane region" description="Helical" evidence="6">
    <location>
        <begin position="294"/>
        <end position="316"/>
    </location>
</feature>
<evidence type="ECO:0000256" key="2">
    <source>
        <dbReference type="ARBA" id="ARBA00008333"/>
    </source>
</evidence>
<feature type="transmembrane region" description="Helical" evidence="6">
    <location>
        <begin position="218"/>
        <end position="236"/>
    </location>
</feature>
<keyword evidence="4 6" id="KW-1133">Transmembrane helix</keyword>
<dbReference type="Pfam" id="PF03239">
    <property type="entry name" value="FTR1"/>
    <property type="match status" value="1"/>
</dbReference>
<name>A0A1Z5HRP1_9FIRM</name>
<accession>A0A1Z5HRP1</accession>
<keyword evidence="5 6" id="KW-0472">Membrane</keyword>
<evidence type="ECO:0000313" key="7">
    <source>
        <dbReference type="EMBL" id="GAW91991.1"/>
    </source>
</evidence>
<evidence type="ECO:0000256" key="5">
    <source>
        <dbReference type="ARBA" id="ARBA00023136"/>
    </source>
</evidence>
<dbReference type="PANTHER" id="PTHR31632">
    <property type="entry name" value="IRON TRANSPORTER FTH1"/>
    <property type="match status" value="1"/>
</dbReference>
<dbReference type="OrthoDB" id="8215804at2"/>
<evidence type="ECO:0000256" key="4">
    <source>
        <dbReference type="ARBA" id="ARBA00022989"/>
    </source>
</evidence>
<comment type="subcellular location">
    <subcellularLocation>
        <location evidence="1">Membrane</location>
        <topology evidence="1">Multi-pass membrane protein</topology>
    </subcellularLocation>
</comment>
<dbReference type="EMBL" id="BDGJ01000042">
    <property type="protein sequence ID" value="GAW91991.1"/>
    <property type="molecule type" value="Genomic_DNA"/>
</dbReference>
<dbReference type="AlphaFoldDB" id="A0A1Z5HRP1"/>
<dbReference type="RefSeq" id="WP_088553426.1">
    <property type="nucleotide sequence ID" value="NZ_BDGJ01000042.1"/>
</dbReference>
<dbReference type="InterPro" id="IPR004923">
    <property type="entry name" value="FTR1/Fip1/EfeU"/>
</dbReference>
<evidence type="ECO:0008006" key="9">
    <source>
        <dbReference type="Google" id="ProtNLM"/>
    </source>
</evidence>
<comment type="similarity">
    <text evidence="2">Belongs to the oxidase-dependent Fe transporter (OFeT) (TC 9.A.10.1) family.</text>
</comment>
<gene>
    <name evidence="7" type="ORF">KKC1_11510</name>
</gene>
<dbReference type="Proteomes" id="UP000197032">
    <property type="component" value="Unassembled WGS sequence"/>
</dbReference>
<dbReference type="GO" id="GO:0033573">
    <property type="term" value="C:high-affinity iron permease complex"/>
    <property type="evidence" value="ECO:0007669"/>
    <property type="project" value="InterPro"/>
</dbReference>